<evidence type="ECO:0000313" key="3">
    <source>
        <dbReference type="Proteomes" id="UP000183190"/>
    </source>
</evidence>
<organism evidence="2 3">
    <name type="scientific">Ruminococcus flavefaciens</name>
    <dbReference type="NCBI Taxonomy" id="1265"/>
    <lineage>
        <taxon>Bacteria</taxon>
        <taxon>Bacillati</taxon>
        <taxon>Bacillota</taxon>
        <taxon>Clostridia</taxon>
        <taxon>Eubacteriales</taxon>
        <taxon>Oscillospiraceae</taxon>
        <taxon>Ruminococcus</taxon>
    </lineage>
</organism>
<accession>A0A1H6HPA0</accession>
<reference evidence="2 3" key="1">
    <citation type="submission" date="2016-10" db="EMBL/GenBank/DDBJ databases">
        <authorList>
            <person name="de Groot N.N."/>
        </authorList>
    </citation>
    <scope>NUCLEOTIDE SEQUENCE [LARGE SCALE GENOMIC DNA]</scope>
    <source>
        <strain evidence="2 3">YAD2003</strain>
    </source>
</reference>
<proteinExistence type="predicted"/>
<gene>
    <name evidence="2" type="ORF">SAMN02910265_00149</name>
</gene>
<dbReference type="Pfam" id="PF07456">
    <property type="entry name" value="Hpre_diP_synt_I"/>
    <property type="match status" value="1"/>
</dbReference>
<dbReference type="PIRSF" id="PIRSF027391">
    <property type="entry name" value="Hpre_diP_synt_I"/>
    <property type="match status" value="1"/>
</dbReference>
<feature type="transmembrane region" description="Helical" evidence="1">
    <location>
        <begin position="6"/>
        <end position="22"/>
    </location>
</feature>
<keyword evidence="1" id="KW-1133">Transmembrane helix</keyword>
<protein>
    <submittedName>
        <fullName evidence="2">Heptaprenyl diphosphate synthase</fullName>
    </submittedName>
</protein>
<name>A0A1H6HPA0_RUMFL</name>
<feature type="transmembrane region" description="Helical" evidence="1">
    <location>
        <begin position="102"/>
        <end position="125"/>
    </location>
</feature>
<dbReference type="Proteomes" id="UP000183190">
    <property type="component" value="Unassembled WGS sequence"/>
</dbReference>
<dbReference type="AlphaFoldDB" id="A0A1H6HPA0"/>
<dbReference type="RefSeq" id="WP_074714003.1">
    <property type="nucleotide sequence ID" value="NZ_FNWV01000001.1"/>
</dbReference>
<dbReference type="Gene3D" id="1.10.1760.20">
    <property type="match status" value="1"/>
</dbReference>
<feature type="transmembrane region" description="Helical" evidence="1">
    <location>
        <begin position="69"/>
        <end position="90"/>
    </location>
</feature>
<dbReference type="InterPro" id="IPR010898">
    <property type="entry name" value="Hpre_diP_synth_I"/>
</dbReference>
<keyword evidence="1" id="KW-0812">Transmembrane</keyword>
<dbReference type="OrthoDB" id="9799095at2"/>
<evidence type="ECO:0000313" key="2">
    <source>
        <dbReference type="EMBL" id="SEH37677.1"/>
    </source>
</evidence>
<sequence>MKTKRLTELALLTAIALIIFIIELRIPNLVAIPGVKLGLANIVTVYAVYKYSAKEVAMVVFVRVMLGSIFGGNVSAIIYSMAGAVFCLIGMLGVKRIVPVNFIWLSSIIGAILHNTGQITVAIIIMRSFAVLYHYPYLIISGCIAGAFTGICAQLLIKRGFTGKKVEKNK</sequence>
<keyword evidence="1" id="KW-0472">Membrane</keyword>
<evidence type="ECO:0000256" key="1">
    <source>
        <dbReference type="SAM" id="Phobius"/>
    </source>
</evidence>
<dbReference type="EMBL" id="FNWV01000001">
    <property type="protein sequence ID" value="SEH37677.1"/>
    <property type="molecule type" value="Genomic_DNA"/>
</dbReference>
<dbReference type="InterPro" id="IPR014535">
    <property type="entry name" value="Hpre_diP_synt_I"/>
</dbReference>
<feature type="transmembrane region" description="Helical" evidence="1">
    <location>
        <begin position="137"/>
        <end position="157"/>
    </location>
</feature>